<proteinExistence type="predicted"/>
<protein>
    <submittedName>
        <fullName evidence="1">Uncharacterized protein</fullName>
    </submittedName>
</protein>
<dbReference type="Proteomes" id="UP000230775">
    <property type="component" value="Unassembled WGS sequence"/>
</dbReference>
<organism evidence="1 2">
    <name type="scientific">Candidatus Shapirobacteria bacterium CG09_land_8_20_14_0_10_39_12</name>
    <dbReference type="NCBI Taxonomy" id="1974885"/>
    <lineage>
        <taxon>Bacteria</taxon>
        <taxon>Candidatus Shapironibacteriota</taxon>
    </lineage>
</organism>
<evidence type="ECO:0000313" key="2">
    <source>
        <dbReference type="Proteomes" id="UP000230775"/>
    </source>
</evidence>
<dbReference type="EMBL" id="PEZI01000053">
    <property type="protein sequence ID" value="PIS14462.1"/>
    <property type="molecule type" value="Genomic_DNA"/>
</dbReference>
<evidence type="ECO:0000313" key="1">
    <source>
        <dbReference type="EMBL" id="PIS14462.1"/>
    </source>
</evidence>
<dbReference type="AlphaFoldDB" id="A0A2H0WP80"/>
<accession>A0A2H0WP80</accession>
<sequence length="151" mass="17702">MFHQPDPRISAIHLKFGSPYSKIIPEKYFRIYFEGVEHSLGDLIKLSAIKNTKTGCRVSDDIFSICEIGSLFSFYLKMSEGYAFKHAIRELKDFAFKNKLGKKEKQKRYLIWKEAILKAILITEKQVGKNYQQICRSIIKESEKIRKDFLL</sequence>
<reference evidence="2" key="1">
    <citation type="submission" date="2017-09" db="EMBL/GenBank/DDBJ databases">
        <title>Depth-based differentiation of microbial function through sediment-hosted aquifers and enrichment of novel symbionts in the deep terrestrial subsurface.</title>
        <authorList>
            <person name="Probst A.J."/>
            <person name="Ladd B."/>
            <person name="Jarett J.K."/>
            <person name="Geller-Mcgrath D.E."/>
            <person name="Sieber C.M.K."/>
            <person name="Emerson J.B."/>
            <person name="Anantharaman K."/>
            <person name="Thomas B.C."/>
            <person name="Malmstrom R."/>
            <person name="Stieglmeier M."/>
            <person name="Klingl A."/>
            <person name="Woyke T."/>
            <person name="Ryan C.M."/>
            <person name="Banfield J.F."/>
        </authorList>
    </citation>
    <scope>NUCLEOTIDE SEQUENCE [LARGE SCALE GENOMIC DNA]</scope>
</reference>
<gene>
    <name evidence="1" type="ORF">COT64_02550</name>
</gene>
<name>A0A2H0WP80_9BACT</name>
<comment type="caution">
    <text evidence="1">The sequence shown here is derived from an EMBL/GenBank/DDBJ whole genome shotgun (WGS) entry which is preliminary data.</text>
</comment>